<reference evidence="1 2" key="1">
    <citation type="journal article" date="2022" name="DNA Res.">
        <title>Chromosomal-level genome assembly of the orchid tree Bauhinia variegata (Leguminosae; Cercidoideae) supports the allotetraploid origin hypothesis of Bauhinia.</title>
        <authorList>
            <person name="Zhong Y."/>
            <person name="Chen Y."/>
            <person name="Zheng D."/>
            <person name="Pang J."/>
            <person name="Liu Y."/>
            <person name="Luo S."/>
            <person name="Meng S."/>
            <person name="Qian L."/>
            <person name="Wei D."/>
            <person name="Dai S."/>
            <person name="Zhou R."/>
        </authorList>
    </citation>
    <scope>NUCLEOTIDE SEQUENCE [LARGE SCALE GENOMIC DNA]</scope>
    <source>
        <strain evidence="1">BV-YZ2020</strain>
    </source>
</reference>
<organism evidence="1 2">
    <name type="scientific">Bauhinia variegata</name>
    <name type="common">Purple orchid tree</name>
    <name type="synonym">Phanera variegata</name>
    <dbReference type="NCBI Taxonomy" id="167791"/>
    <lineage>
        <taxon>Eukaryota</taxon>
        <taxon>Viridiplantae</taxon>
        <taxon>Streptophyta</taxon>
        <taxon>Embryophyta</taxon>
        <taxon>Tracheophyta</taxon>
        <taxon>Spermatophyta</taxon>
        <taxon>Magnoliopsida</taxon>
        <taxon>eudicotyledons</taxon>
        <taxon>Gunneridae</taxon>
        <taxon>Pentapetalae</taxon>
        <taxon>rosids</taxon>
        <taxon>fabids</taxon>
        <taxon>Fabales</taxon>
        <taxon>Fabaceae</taxon>
        <taxon>Cercidoideae</taxon>
        <taxon>Cercideae</taxon>
        <taxon>Bauhiniinae</taxon>
        <taxon>Bauhinia</taxon>
    </lineage>
</organism>
<evidence type="ECO:0000313" key="2">
    <source>
        <dbReference type="Proteomes" id="UP000828941"/>
    </source>
</evidence>
<gene>
    <name evidence="1" type="ORF">L6164_020004</name>
</gene>
<proteinExistence type="predicted"/>
<dbReference type="EMBL" id="CM039433">
    <property type="protein sequence ID" value="KAI4327558.1"/>
    <property type="molecule type" value="Genomic_DNA"/>
</dbReference>
<sequence>MFNRAVSQMEIHMPHVALLSSPGLGHIIPVIELGKRLVLQHNLKLTILVVASQTSEAEDQLMKSVMSDKLCDIVEVAVPDISDLIDANDGIVTRLRVMMRQVCPSLRSVLCSLRPSVLIVDIFGFEALSIAEELKIPKFIYVASHAWFTSLLIYTTVLDRQVQGQYVDQEEPFQIPGCSPVRPEDVFDPMLDRNTREYQEYLRVAFGMLKSDGLLLNSWEDVQHKDLESLRDPDLLGGILKVPVYGIGPLVRPAESNSQDSNRNLFDWLDKQSFESVIFVSFGSGGTLSFEQTTEVAWGLELSQQRFIWVTRPPTAGRADSAFFSTGDGGSQQSDRDDHHPSNFLPEGFLSRTKNIGVVVQQWAPQAALLSHPSVGGFLSHCGWNSTLESLTNGVPMIAWPLYAEQRMNATLLEEELGVAVRPKVLPTKKVVERDETATMVKQIMKLNNNPIRDRARLIQHSALKALSEAGSSFIALSQLAQQCQKCPNQ</sequence>
<keyword evidence="2" id="KW-1185">Reference proteome</keyword>
<protein>
    <submittedName>
        <fullName evidence="1">Uncharacterized protein</fullName>
    </submittedName>
</protein>
<accession>A0ACB9MV02</accession>
<evidence type="ECO:0000313" key="1">
    <source>
        <dbReference type="EMBL" id="KAI4327558.1"/>
    </source>
</evidence>
<name>A0ACB9MV02_BAUVA</name>
<dbReference type="Proteomes" id="UP000828941">
    <property type="component" value="Chromosome 8"/>
</dbReference>
<comment type="caution">
    <text evidence="1">The sequence shown here is derived from an EMBL/GenBank/DDBJ whole genome shotgun (WGS) entry which is preliminary data.</text>
</comment>